<dbReference type="Pfam" id="PF08231">
    <property type="entry name" value="SYF2"/>
    <property type="match status" value="1"/>
</dbReference>
<feature type="compositionally biased region" description="Low complexity" evidence="9">
    <location>
        <begin position="48"/>
        <end position="58"/>
    </location>
</feature>
<keyword evidence="11" id="KW-1185">Reference proteome</keyword>
<sequence>MPPAKKRKTAAAAKAEKALDADVPTKQSTTNTTDSTEDEPSQEDVAPAEATTQAGPSAAAPPPPPPPTAEAAAESDTPAATPINPASKAADRMARFKALQARAKSSSDSNLKEATLESQRLAADPSQLTAIHRRQAIASHKLLRADVEDAGGDFERKRAWDWTIDESEKWDKRVKKKDAAREQQRLLPTTAPPATRSTSARSRTWRPTSTVPPAEDFGDSFGAGGP</sequence>
<keyword evidence="4 8" id="KW-0507">mRNA processing</keyword>
<dbReference type="InterPro" id="IPR013260">
    <property type="entry name" value="mRNA_splic_SYF2"/>
</dbReference>
<comment type="subcellular location">
    <subcellularLocation>
        <location evidence="1 8">Nucleus</location>
    </subcellularLocation>
</comment>
<proteinExistence type="inferred from homology"/>
<dbReference type="RefSeq" id="XP_003001125.1">
    <property type="nucleotide sequence ID" value="XM_003001079.1"/>
</dbReference>
<evidence type="ECO:0000256" key="3">
    <source>
        <dbReference type="ARBA" id="ARBA00014745"/>
    </source>
</evidence>
<evidence type="ECO:0000256" key="9">
    <source>
        <dbReference type="SAM" id="MobiDB-lite"/>
    </source>
</evidence>
<keyword evidence="6 8" id="KW-0508">mRNA splicing</keyword>
<comment type="similarity">
    <text evidence="2 8">Belongs to the SYF2 family.</text>
</comment>
<dbReference type="STRING" id="526221.C9SVJ6"/>
<feature type="region of interest" description="Disordered" evidence="9">
    <location>
        <begin position="170"/>
        <end position="226"/>
    </location>
</feature>
<protein>
    <recommendedName>
        <fullName evidence="3 8">Pre-mRNA-splicing factor SYF2</fullName>
    </recommendedName>
</protein>
<evidence type="ECO:0000256" key="7">
    <source>
        <dbReference type="ARBA" id="ARBA00023242"/>
    </source>
</evidence>
<keyword evidence="5 8" id="KW-0747">Spliceosome</keyword>
<evidence type="ECO:0000256" key="8">
    <source>
        <dbReference type="RuleBase" id="RU367148"/>
    </source>
</evidence>
<organism evidence="11">
    <name type="scientific">Verticillium alfalfae (strain VaMs.102 / ATCC MYA-4576 / FGSC 10136)</name>
    <name type="common">Verticillium wilt of alfalfa</name>
    <name type="synonym">Verticillium albo-atrum</name>
    <dbReference type="NCBI Taxonomy" id="526221"/>
    <lineage>
        <taxon>Eukaryota</taxon>
        <taxon>Fungi</taxon>
        <taxon>Dikarya</taxon>
        <taxon>Ascomycota</taxon>
        <taxon>Pezizomycotina</taxon>
        <taxon>Sordariomycetes</taxon>
        <taxon>Hypocreomycetidae</taxon>
        <taxon>Glomerellales</taxon>
        <taxon>Plectosphaerellaceae</taxon>
        <taxon>Verticillium</taxon>
    </lineage>
</organism>
<dbReference type="EMBL" id="DS985226">
    <property type="protein sequence ID" value="EEY22811.1"/>
    <property type="molecule type" value="Genomic_DNA"/>
</dbReference>
<evidence type="ECO:0000256" key="5">
    <source>
        <dbReference type="ARBA" id="ARBA00022728"/>
    </source>
</evidence>
<dbReference type="OMA" id="ETKGEEC"/>
<dbReference type="OrthoDB" id="199717at2759"/>
<comment type="function">
    <text evidence="8">Involved in pre-mRNA splicing.</text>
</comment>
<dbReference type="KEGG" id="val:VDBG_08921"/>
<feature type="compositionally biased region" description="Low complexity" evidence="9">
    <location>
        <begin position="188"/>
        <end position="209"/>
    </location>
</feature>
<feature type="region of interest" description="Disordered" evidence="9">
    <location>
        <begin position="1"/>
        <end position="124"/>
    </location>
</feature>
<dbReference type="eggNOG" id="KOG2609">
    <property type="taxonomic scope" value="Eukaryota"/>
</dbReference>
<name>C9SVJ6_VERA1</name>
<evidence type="ECO:0000256" key="6">
    <source>
        <dbReference type="ARBA" id="ARBA00023187"/>
    </source>
</evidence>
<gene>
    <name evidence="10" type="ORF">VDBG_08921</name>
</gene>
<dbReference type="Proteomes" id="UP000008698">
    <property type="component" value="Unassembled WGS sequence"/>
</dbReference>
<evidence type="ECO:0000256" key="1">
    <source>
        <dbReference type="ARBA" id="ARBA00004123"/>
    </source>
</evidence>
<comment type="subunit">
    <text evidence="8">May be part of a spliceosome complex.</text>
</comment>
<keyword evidence="7 8" id="KW-0539">Nucleus</keyword>
<evidence type="ECO:0000256" key="4">
    <source>
        <dbReference type="ARBA" id="ARBA00022664"/>
    </source>
</evidence>
<dbReference type="GeneID" id="9534518"/>
<reference evidence="11" key="1">
    <citation type="journal article" date="2011" name="PLoS Pathog.">
        <title>Comparative genomics yields insights into niche adaptation of plant vascular wilt pathogens.</title>
        <authorList>
            <person name="Klosterman S.J."/>
            <person name="Subbarao K.V."/>
            <person name="Kang S."/>
            <person name="Veronese P."/>
            <person name="Gold S.E."/>
            <person name="Thomma B.P.H.J."/>
            <person name="Chen Z."/>
            <person name="Henrissat B."/>
            <person name="Lee Y.-H."/>
            <person name="Park J."/>
            <person name="Garcia-Pedrajas M.D."/>
            <person name="Barbara D.J."/>
            <person name="Anchieta A."/>
            <person name="de Jonge R."/>
            <person name="Santhanam P."/>
            <person name="Maruthachalam K."/>
            <person name="Atallah Z."/>
            <person name="Amyotte S.G."/>
            <person name="Paz Z."/>
            <person name="Inderbitzin P."/>
            <person name="Hayes R.J."/>
            <person name="Heiman D.I."/>
            <person name="Young S."/>
            <person name="Zeng Q."/>
            <person name="Engels R."/>
            <person name="Galagan J."/>
            <person name="Cuomo C.A."/>
            <person name="Dobinson K.F."/>
            <person name="Ma L.-J."/>
        </authorList>
    </citation>
    <scope>NUCLEOTIDE SEQUENCE [LARGE SCALE GENOMIC DNA]</scope>
    <source>
        <strain evidence="11">VaMs.102 / ATCC MYA-4576 / FGSC 10136</strain>
    </source>
</reference>
<evidence type="ECO:0000313" key="11">
    <source>
        <dbReference type="Proteomes" id="UP000008698"/>
    </source>
</evidence>
<evidence type="ECO:0000256" key="2">
    <source>
        <dbReference type="ARBA" id="ARBA00010028"/>
    </source>
</evidence>
<dbReference type="HOGENOM" id="CLU_1225582_0_0_1"/>
<feature type="compositionally biased region" description="Basic and acidic residues" evidence="9">
    <location>
        <begin position="170"/>
        <end position="184"/>
    </location>
</feature>
<evidence type="ECO:0000313" key="10">
    <source>
        <dbReference type="EMBL" id="EEY22811.1"/>
    </source>
</evidence>
<feature type="compositionally biased region" description="Low complexity" evidence="9">
    <location>
        <begin position="69"/>
        <end position="82"/>
    </location>
</feature>
<dbReference type="AlphaFoldDB" id="C9SVJ6"/>
<dbReference type="GO" id="GO:0005681">
    <property type="term" value="C:spliceosomal complex"/>
    <property type="evidence" value="ECO:0007669"/>
    <property type="project" value="UniProtKB-KW"/>
</dbReference>
<feature type="compositionally biased region" description="Pro residues" evidence="9">
    <location>
        <begin position="59"/>
        <end position="68"/>
    </location>
</feature>
<dbReference type="GO" id="GO:0000398">
    <property type="term" value="P:mRNA splicing, via spliceosome"/>
    <property type="evidence" value="ECO:0007669"/>
    <property type="project" value="UniProtKB-UniRule"/>
</dbReference>
<accession>C9SVJ6</accession>